<reference evidence="1" key="2">
    <citation type="submission" date="2022-06" db="EMBL/GenBank/DDBJ databases">
        <title>Thermospira aquatica gen. nov., sp. nov.</title>
        <authorList>
            <person name="Ben Ali Gam Z."/>
            <person name="Labat M."/>
        </authorList>
    </citation>
    <scope>NUCLEOTIDE SEQUENCE</scope>
    <source>
        <strain evidence="1">F1F22</strain>
    </source>
</reference>
<name>A0AAX3BEW4_9SPIR</name>
<dbReference type="KEGG" id="taqu:KDW03_02405"/>
<evidence type="ECO:0000313" key="2">
    <source>
        <dbReference type="Proteomes" id="UP001056539"/>
    </source>
</evidence>
<dbReference type="RefSeq" id="WP_271435802.1">
    <property type="nucleotide sequence ID" value="NZ_CP073355.1"/>
</dbReference>
<gene>
    <name evidence="1" type="ORF">KDW03_02405</name>
</gene>
<evidence type="ECO:0000313" key="1">
    <source>
        <dbReference type="EMBL" id="URA10675.1"/>
    </source>
</evidence>
<proteinExistence type="predicted"/>
<organism evidence="1 2">
    <name type="scientific">Thermospira aquatica</name>
    <dbReference type="NCBI Taxonomy" id="2828656"/>
    <lineage>
        <taxon>Bacteria</taxon>
        <taxon>Pseudomonadati</taxon>
        <taxon>Spirochaetota</taxon>
        <taxon>Spirochaetia</taxon>
        <taxon>Brevinematales</taxon>
        <taxon>Thermospiraceae</taxon>
        <taxon>Thermospira</taxon>
    </lineage>
</organism>
<dbReference type="EMBL" id="CP073355">
    <property type="protein sequence ID" value="URA10675.1"/>
    <property type="molecule type" value="Genomic_DNA"/>
</dbReference>
<sequence>MQLDDEKILCLFQRYQQGELSVLSLLRKEVEIFIYEFPRMAYHAGGDECGDFYLYMIERLESVWKQWDPEKTPQFSLWFSTILRYRYLDFLRWRDRPPPTDVLYEEECVAPVDDENNQWERLRVALVKLQDHDRLWIKWFYLPEELSPEEIKLTKSLTGHSYQTLLSLQQEMIVEKLKDIEKIRKTSEELGSLCEDIASLKALMQNPEEKNPQNIQKLMKLEVRRNRLMKTLSQNNTTLLRVFSKLFTSPREAKNRLKLAESRLKYLLHTPEREKGVSYVLS</sequence>
<dbReference type="AlphaFoldDB" id="A0AAX3BEW4"/>
<keyword evidence="2" id="KW-1185">Reference proteome</keyword>
<accession>A0AAX3BEW4</accession>
<dbReference type="Proteomes" id="UP001056539">
    <property type="component" value="Chromosome"/>
</dbReference>
<protein>
    <submittedName>
        <fullName evidence="1">Sigma-70 family RNA polymerase sigma factor</fullName>
    </submittedName>
</protein>
<reference evidence="1" key="1">
    <citation type="submission" date="2021-04" db="EMBL/GenBank/DDBJ databases">
        <authorList>
            <person name="Postec A."/>
        </authorList>
    </citation>
    <scope>NUCLEOTIDE SEQUENCE</scope>
    <source>
        <strain evidence="1">F1F22</strain>
    </source>
</reference>